<dbReference type="Pfam" id="PF07690">
    <property type="entry name" value="MFS_1"/>
    <property type="match status" value="1"/>
</dbReference>
<evidence type="ECO:0000256" key="7">
    <source>
        <dbReference type="SAM" id="Phobius"/>
    </source>
</evidence>
<keyword evidence="10" id="KW-1185">Reference proteome</keyword>
<feature type="domain" description="Major facilitator superfamily (MFS) profile" evidence="8">
    <location>
        <begin position="10"/>
        <end position="396"/>
    </location>
</feature>
<feature type="transmembrane region" description="Helical" evidence="7">
    <location>
        <begin position="357"/>
        <end position="390"/>
    </location>
</feature>
<evidence type="ECO:0000256" key="4">
    <source>
        <dbReference type="ARBA" id="ARBA00022692"/>
    </source>
</evidence>
<organism evidence="9 10">
    <name type="scientific">Amycolatopsis saalfeldensis</name>
    <dbReference type="NCBI Taxonomy" id="394193"/>
    <lineage>
        <taxon>Bacteria</taxon>
        <taxon>Bacillati</taxon>
        <taxon>Actinomycetota</taxon>
        <taxon>Actinomycetes</taxon>
        <taxon>Pseudonocardiales</taxon>
        <taxon>Pseudonocardiaceae</taxon>
        <taxon>Amycolatopsis</taxon>
    </lineage>
</organism>
<keyword evidence="5 7" id="KW-1133">Transmembrane helix</keyword>
<evidence type="ECO:0000256" key="2">
    <source>
        <dbReference type="ARBA" id="ARBA00022448"/>
    </source>
</evidence>
<feature type="transmembrane region" description="Helical" evidence="7">
    <location>
        <begin position="171"/>
        <end position="188"/>
    </location>
</feature>
<dbReference type="RefSeq" id="WP_218156801.1">
    <property type="nucleotide sequence ID" value="NZ_FOEF01000007.1"/>
</dbReference>
<dbReference type="InterPro" id="IPR036259">
    <property type="entry name" value="MFS_trans_sf"/>
</dbReference>
<feature type="transmembrane region" description="Helical" evidence="7">
    <location>
        <begin position="78"/>
        <end position="96"/>
    </location>
</feature>
<gene>
    <name evidence="9" type="ORF">SAMN04489732_107125</name>
</gene>
<dbReference type="STRING" id="394193.SAMN04489732_107125"/>
<dbReference type="PANTHER" id="PTHR23517">
    <property type="entry name" value="RESISTANCE PROTEIN MDTM, PUTATIVE-RELATED-RELATED"/>
    <property type="match status" value="1"/>
</dbReference>
<sequence length="407" mass="41356">MAEEFRLRSVAVAVYGPAALFGLAEGAMLPVVALSAIDRGATTPVAALIGALLGIGALATNIPAGILATRVGERKSMLLAAAVSAVGLVLCLVNIGTGPGALVLYGAGVLLIGAASAVYSLARQSYLTESVPLHMRARALSTLGGTMRVGLFLGPFAGAAVMQFWGQSGAYYLSLAAVLAAGVVVYRVPDLETTAEHRAAAAAITTWGMIKRKWRVYATLGVGILLLSGIRQTRQTVVPLWAAHLGLSPTASSLIYGFAGAIDALVFYPAGKVMDRHGRRWVAVPSAFVLGASFVLMPLTHGAVLLAVVAMVMGFGNGVGSGIVMTLGADVSPAVGRPTHIGVWNELADVGSGLGPLLLAGVTALAGLGFGIVVSGLVGFAAAGALWTWIPRPSRGLRPAAVRGPPP</sequence>
<feature type="transmembrane region" description="Helical" evidence="7">
    <location>
        <begin position="214"/>
        <end position="231"/>
    </location>
</feature>
<accession>A0A1H8XFZ8</accession>
<keyword evidence="6 7" id="KW-0472">Membrane</keyword>
<evidence type="ECO:0000259" key="8">
    <source>
        <dbReference type="PROSITE" id="PS50850"/>
    </source>
</evidence>
<dbReference type="InterPro" id="IPR011701">
    <property type="entry name" value="MFS"/>
</dbReference>
<dbReference type="Proteomes" id="UP000198582">
    <property type="component" value="Unassembled WGS sequence"/>
</dbReference>
<dbReference type="AlphaFoldDB" id="A0A1H8XFZ8"/>
<dbReference type="InterPro" id="IPR050171">
    <property type="entry name" value="MFS_Transporters"/>
</dbReference>
<reference evidence="9 10" key="1">
    <citation type="submission" date="2016-10" db="EMBL/GenBank/DDBJ databases">
        <authorList>
            <person name="de Groot N.N."/>
        </authorList>
    </citation>
    <scope>NUCLEOTIDE SEQUENCE [LARGE SCALE GENOMIC DNA]</scope>
    <source>
        <strain evidence="9 10">DSM 44993</strain>
    </source>
</reference>
<dbReference type="GO" id="GO:0005886">
    <property type="term" value="C:plasma membrane"/>
    <property type="evidence" value="ECO:0007669"/>
    <property type="project" value="UniProtKB-SubCell"/>
</dbReference>
<feature type="transmembrane region" description="Helical" evidence="7">
    <location>
        <begin position="143"/>
        <end position="165"/>
    </location>
</feature>
<dbReference type="PANTHER" id="PTHR23517:SF3">
    <property type="entry name" value="INTEGRAL MEMBRANE TRANSPORT PROTEIN"/>
    <property type="match status" value="1"/>
</dbReference>
<dbReference type="GO" id="GO:0022857">
    <property type="term" value="F:transmembrane transporter activity"/>
    <property type="evidence" value="ECO:0007669"/>
    <property type="project" value="InterPro"/>
</dbReference>
<feature type="transmembrane region" description="Helical" evidence="7">
    <location>
        <begin position="282"/>
        <end position="315"/>
    </location>
</feature>
<evidence type="ECO:0000256" key="1">
    <source>
        <dbReference type="ARBA" id="ARBA00004651"/>
    </source>
</evidence>
<name>A0A1H8XFZ8_9PSEU</name>
<dbReference type="EMBL" id="FOEF01000007">
    <property type="protein sequence ID" value="SEP38178.1"/>
    <property type="molecule type" value="Genomic_DNA"/>
</dbReference>
<feature type="transmembrane region" description="Helical" evidence="7">
    <location>
        <begin position="45"/>
        <end position="66"/>
    </location>
</feature>
<keyword evidence="4 7" id="KW-0812">Transmembrane</keyword>
<feature type="transmembrane region" description="Helical" evidence="7">
    <location>
        <begin position="102"/>
        <end position="122"/>
    </location>
</feature>
<dbReference type="PROSITE" id="PS50850">
    <property type="entry name" value="MFS"/>
    <property type="match status" value="1"/>
</dbReference>
<evidence type="ECO:0000256" key="5">
    <source>
        <dbReference type="ARBA" id="ARBA00022989"/>
    </source>
</evidence>
<feature type="transmembrane region" description="Helical" evidence="7">
    <location>
        <begin position="251"/>
        <end position="270"/>
    </location>
</feature>
<evidence type="ECO:0000313" key="10">
    <source>
        <dbReference type="Proteomes" id="UP000198582"/>
    </source>
</evidence>
<dbReference type="SUPFAM" id="SSF103473">
    <property type="entry name" value="MFS general substrate transporter"/>
    <property type="match status" value="1"/>
</dbReference>
<dbReference type="CDD" id="cd17325">
    <property type="entry name" value="MFS_MdtG_SLC18_like"/>
    <property type="match status" value="1"/>
</dbReference>
<keyword evidence="2" id="KW-0813">Transport</keyword>
<protein>
    <submittedName>
        <fullName evidence="9">Predicted arabinose efflux permease, MFS family</fullName>
    </submittedName>
</protein>
<evidence type="ECO:0000256" key="6">
    <source>
        <dbReference type="ARBA" id="ARBA00023136"/>
    </source>
</evidence>
<evidence type="ECO:0000313" key="9">
    <source>
        <dbReference type="EMBL" id="SEP38178.1"/>
    </source>
</evidence>
<feature type="transmembrane region" description="Helical" evidence="7">
    <location>
        <begin position="12"/>
        <end position="33"/>
    </location>
</feature>
<keyword evidence="3" id="KW-1003">Cell membrane</keyword>
<comment type="subcellular location">
    <subcellularLocation>
        <location evidence="1">Cell membrane</location>
        <topology evidence="1">Multi-pass membrane protein</topology>
    </subcellularLocation>
</comment>
<proteinExistence type="predicted"/>
<evidence type="ECO:0000256" key="3">
    <source>
        <dbReference type="ARBA" id="ARBA00022475"/>
    </source>
</evidence>
<dbReference type="InterPro" id="IPR020846">
    <property type="entry name" value="MFS_dom"/>
</dbReference>
<dbReference type="Gene3D" id="1.20.1250.20">
    <property type="entry name" value="MFS general substrate transporter like domains"/>
    <property type="match status" value="2"/>
</dbReference>